<feature type="transmembrane region" description="Helical" evidence="1">
    <location>
        <begin position="13"/>
        <end position="33"/>
    </location>
</feature>
<dbReference type="EMBL" id="CP000886">
    <property type="protein sequence ID" value="ABX69384.1"/>
    <property type="molecule type" value="Genomic_DNA"/>
</dbReference>
<gene>
    <name evidence="2" type="ordered locus">SPAB_04057</name>
</gene>
<keyword evidence="1" id="KW-0812">Transmembrane</keyword>
<protein>
    <submittedName>
        <fullName evidence="2">Uncharacterized protein</fullName>
    </submittedName>
</protein>
<dbReference type="KEGG" id="spq:SPAB_04057"/>
<keyword evidence="1" id="KW-0472">Membrane</keyword>
<name>A0A6C6Z764_SALPB</name>
<keyword evidence="1" id="KW-1133">Transmembrane helix</keyword>
<evidence type="ECO:0000313" key="3">
    <source>
        <dbReference type="Proteomes" id="UP000008556"/>
    </source>
</evidence>
<accession>A0A6C6Z764</accession>
<evidence type="ECO:0000256" key="1">
    <source>
        <dbReference type="SAM" id="Phobius"/>
    </source>
</evidence>
<dbReference type="AlphaFoldDB" id="A0A6C6Z764"/>
<evidence type="ECO:0000313" key="2">
    <source>
        <dbReference type="EMBL" id="ABX69384.1"/>
    </source>
</evidence>
<reference evidence="2 3" key="1">
    <citation type="submission" date="2007-11" db="EMBL/GenBank/DDBJ databases">
        <authorList>
            <consortium name="The Salmonella enterica serovar Paratyphi B Genome Sequencing Project"/>
            <person name="McClelland M."/>
            <person name="Sanderson E.K."/>
            <person name="Porwollik S."/>
            <person name="Spieth J."/>
            <person name="Clifton W.S."/>
            <person name="Fulton R."/>
            <person name="Cordes M."/>
            <person name="Wollam A."/>
            <person name="Shah N."/>
            <person name="Pepin K."/>
            <person name="Bhonagiri V."/>
            <person name="Nash W."/>
            <person name="Johnson M."/>
            <person name="Thiruvilangam P."/>
            <person name="Wilson R."/>
        </authorList>
    </citation>
    <scope>NUCLEOTIDE SEQUENCE [LARGE SCALE GENOMIC DNA]</scope>
    <source>
        <strain evidence="3">ATCC BAA-1250 / SPB7</strain>
    </source>
</reference>
<proteinExistence type="predicted"/>
<organism evidence="2 3">
    <name type="scientific">Salmonella paratyphi B (strain ATCC BAA-1250 / SPB7)</name>
    <dbReference type="NCBI Taxonomy" id="1016998"/>
    <lineage>
        <taxon>Bacteria</taxon>
        <taxon>Pseudomonadati</taxon>
        <taxon>Pseudomonadota</taxon>
        <taxon>Gammaproteobacteria</taxon>
        <taxon>Enterobacterales</taxon>
        <taxon>Enterobacteriaceae</taxon>
        <taxon>Salmonella</taxon>
    </lineage>
</organism>
<dbReference type="Proteomes" id="UP000008556">
    <property type="component" value="Chromosome"/>
</dbReference>
<sequence length="36" mass="4305">MHTFTLYPAYIKNFIICGDLDHILIFILLSFLFHYA</sequence>